<dbReference type="STRING" id="742823.HMPREF9465_01388"/>
<sequence>MSILRTAAALAAALTLSTAFAAPPPEVVELEGQWRGRLCTAEGNPTKTNLSIDKYGCFVLFQTDVNGAAQSAGTVTVKEGVMTLVDAKTGPYMVLKVSDDGRLVQDVRGKLPKNCCYLKRR</sequence>
<keyword evidence="3" id="KW-1185">Reference proteome</keyword>
<proteinExistence type="predicted"/>
<comment type="caution">
    <text evidence="2">The sequence shown here is derived from an EMBL/GenBank/DDBJ whole genome shotgun (WGS) entry which is preliminary data.</text>
</comment>
<name>K1JH89_9BURK</name>
<organism evidence="2 3">
    <name type="scientific">Sutterella wadsworthensis 2_1_59BFAA</name>
    <dbReference type="NCBI Taxonomy" id="742823"/>
    <lineage>
        <taxon>Bacteria</taxon>
        <taxon>Pseudomonadati</taxon>
        <taxon>Pseudomonadota</taxon>
        <taxon>Betaproteobacteria</taxon>
        <taxon>Burkholderiales</taxon>
        <taxon>Sutterellaceae</taxon>
        <taxon>Sutterella</taxon>
    </lineage>
</organism>
<keyword evidence="1" id="KW-0732">Signal</keyword>
<evidence type="ECO:0000256" key="1">
    <source>
        <dbReference type="SAM" id="SignalP"/>
    </source>
</evidence>
<feature type="chain" id="PRO_5003846226" evidence="1">
    <location>
        <begin position="22"/>
        <end position="121"/>
    </location>
</feature>
<evidence type="ECO:0000313" key="3">
    <source>
        <dbReference type="Proteomes" id="UP000005835"/>
    </source>
</evidence>
<dbReference type="Proteomes" id="UP000005835">
    <property type="component" value="Unassembled WGS sequence"/>
</dbReference>
<protein>
    <submittedName>
        <fullName evidence="2">Uncharacterized protein</fullName>
    </submittedName>
</protein>
<reference evidence="2 3" key="1">
    <citation type="submission" date="2012-05" db="EMBL/GenBank/DDBJ databases">
        <title>The Genome Sequence of Sutterella wadsworthensis 2_1_59BFAA.</title>
        <authorList>
            <consortium name="The Broad Institute Genome Sequencing Platform"/>
            <person name="Earl A."/>
            <person name="Ward D."/>
            <person name="Feldgarden M."/>
            <person name="Gevers D."/>
            <person name="Daigneault M."/>
            <person name="Strauss J."/>
            <person name="Allen-Vercoe E."/>
            <person name="Walker B."/>
            <person name="Young S.K."/>
            <person name="Zeng Q."/>
            <person name="Gargeya S."/>
            <person name="Fitzgerald M."/>
            <person name="Haas B."/>
            <person name="Abouelleil A."/>
            <person name="Alvarado L."/>
            <person name="Arachchi H.M."/>
            <person name="Berlin A.M."/>
            <person name="Chapman S.B."/>
            <person name="Goldberg J."/>
            <person name="Griggs A."/>
            <person name="Gujja S."/>
            <person name="Hansen M."/>
            <person name="Howarth C."/>
            <person name="Imamovic A."/>
            <person name="Larimer J."/>
            <person name="McCowen C."/>
            <person name="Montmayeur A."/>
            <person name="Murphy C."/>
            <person name="Neiman D."/>
            <person name="Pearson M."/>
            <person name="Priest M."/>
            <person name="Roberts A."/>
            <person name="Saif S."/>
            <person name="Shea T."/>
            <person name="Sisk P."/>
            <person name="Sykes S."/>
            <person name="Wortman J."/>
            <person name="Nusbaum C."/>
            <person name="Birren B."/>
        </authorList>
    </citation>
    <scope>NUCLEOTIDE SEQUENCE [LARGE SCALE GENOMIC DNA]</scope>
    <source>
        <strain evidence="2 3">2_1_59BFAA</strain>
    </source>
</reference>
<feature type="signal peptide" evidence="1">
    <location>
        <begin position="1"/>
        <end position="21"/>
    </location>
</feature>
<dbReference type="HOGENOM" id="CLU_2036866_0_0_4"/>
<dbReference type="EMBL" id="ADMG01000032">
    <property type="protein sequence ID" value="EKB31005.1"/>
    <property type="molecule type" value="Genomic_DNA"/>
</dbReference>
<gene>
    <name evidence="2" type="ORF">HMPREF9465_01388</name>
</gene>
<evidence type="ECO:0000313" key="2">
    <source>
        <dbReference type="EMBL" id="EKB31005.1"/>
    </source>
</evidence>
<dbReference type="PATRIC" id="fig|742823.3.peg.1374"/>
<dbReference type="AlphaFoldDB" id="K1JH89"/>
<accession>K1JH89</accession>